<gene>
    <name evidence="1" type="ORF">F0Q01_06175</name>
</gene>
<comment type="caution">
    <text evidence="1">The sequence shown here is derived from an EMBL/GenBank/DDBJ whole genome shotgun (WGS) entry which is preliminary data.</text>
</comment>
<sequence length="67" mass="6921">MDLVLSNDFSQLSTMDEMLVEGGDWAEFGYAALGTVSIAAAPIALAAGQPWAAVALVGNGLYQFGNL</sequence>
<dbReference type="RefSeq" id="WP_090487348.1">
    <property type="nucleotide sequence ID" value="NZ_VTVE01000001.1"/>
</dbReference>
<dbReference type="EMBL" id="VTVE01000001">
    <property type="protein sequence ID" value="NEX01466.1"/>
    <property type="molecule type" value="Genomic_DNA"/>
</dbReference>
<protein>
    <submittedName>
        <fullName evidence="1">Uncharacterized protein</fullName>
    </submittedName>
</protein>
<reference evidence="1 2" key="2">
    <citation type="submission" date="2020-03" db="EMBL/GenBank/DDBJ databases">
        <title>Investigating the evolutionary divergence of the Butyrivibrio group.</title>
        <authorList>
            <person name="Skvortsov T."/>
            <person name="Santos F.G."/>
            <person name="Ting K.S."/>
            <person name="Creevey C.J."/>
        </authorList>
    </citation>
    <scope>NUCLEOTIDE SEQUENCE [LARGE SCALE GENOMIC DNA]</scope>
    <source>
        <strain evidence="1 2">MZ8</strain>
    </source>
</reference>
<name>A0A6M0LG87_PSEXY</name>
<reference evidence="1 2" key="1">
    <citation type="submission" date="2019-09" db="EMBL/GenBank/DDBJ databases">
        <authorList>
            <person name="Pidcock S.E."/>
            <person name="Huws S.A."/>
        </authorList>
    </citation>
    <scope>NUCLEOTIDE SEQUENCE [LARGE SCALE GENOMIC DNA]</scope>
    <source>
        <strain evidence="1 2">MZ8</strain>
    </source>
</reference>
<dbReference type="AlphaFoldDB" id="A0A6M0LG87"/>
<evidence type="ECO:0000313" key="1">
    <source>
        <dbReference type="EMBL" id="NEX01466.1"/>
    </source>
</evidence>
<proteinExistence type="predicted"/>
<evidence type="ECO:0000313" key="2">
    <source>
        <dbReference type="Proteomes" id="UP000473091"/>
    </source>
</evidence>
<dbReference type="Proteomes" id="UP000473091">
    <property type="component" value="Unassembled WGS sequence"/>
</dbReference>
<accession>A0A6M0LG87</accession>
<organism evidence="1 2">
    <name type="scientific">Pseudobutyrivibrio xylanivorans</name>
    <dbReference type="NCBI Taxonomy" id="185007"/>
    <lineage>
        <taxon>Bacteria</taxon>
        <taxon>Bacillati</taxon>
        <taxon>Bacillota</taxon>
        <taxon>Clostridia</taxon>
        <taxon>Lachnospirales</taxon>
        <taxon>Lachnospiraceae</taxon>
        <taxon>Pseudobutyrivibrio</taxon>
    </lineage>
</organism>